<protein>
    <submittedName>
        <fullName evidence="2">Uncharacterized protein</fullName>
    </submittedName>
</protein>
<gene>
    <name evidence="2" type="ORF">ETSY2_49590</name>
</gene>
<comment type="caution">
    <text evidence="2">The sequence shown here is derived from an EMBL/GenBank/DDBJ whole genome shotgun (WGS) entry which is preliminary data.</text>
</comment>
<organism evidence="2 3">
    <name type="scientific">Candidatus Entotheonella gemina</name>
    <dbReference type="NCBI Taxonomy" id="1429439"/>
    <lineage>
        <taxon>Bacteria</taxon>
        <taxon>Pseudomonadati</taxon>
        <taxon>Nitrospinota/Tectimicrobiota group</taxon>
        <taxon>Candidatus Tectimicrobiota</taxon>
        <taxon>Candidatus Entotheonellia</taxon>
        <taxon>Candidatus Entotheonellales</taxon>
        <taxon>Candidatus Entotheonellaceae</taxon>
        <taxon>Candidatus Entotheonella</taxon>
    </lineage>
</organism>
<dbReference type="HOGENOM" id="CLU_2680832_0_0_7"/>
<proteinExistence type="predicted"/>
<name>W4L900_9BACT</name>
<evidence type="ECO:0000256" key="1">
    <source>
        <dbReference type="SAM" id="MobiDB-lite"/>
    </source>
</evidence>
<dbReference type="EMBL" id="AZHX01002448">
    <property type="protein sequence ID" value="ETW94573.1"/>
    <property type="molecule type" value="Genomic_DNA"/>
</dbReference>
<accession>W4L900</accession>
<reference evidence="2 3" key="1">
    <citation type="journal article" date="2014" name="Nature">
        <title>An environmental bacterial taxon with a large and distinct metabolic repertoire.</title>
        <authorList>
            <person name="Wilson M.C."/>
            <person name="Mori T."/>
            <person name="Ruckert C."/>
            <person name="Uria A.R."/>
            <person name="Helf M.J."/>
            <person name="Takada K."/>
            <person name="Gernert C."/>
            <person name="Steffens U.A."/>
            <person name="Heycke N."/>
            <person name="Schmitt S."/>
            <person name="Rinke C."/>
            <person name="Helfrich E.J."/>
            <person name="Brachmann A.O."/>
            <person name="Gurgui C."/>
            <person name="Wakimoto T."/>
            <person name="Kracht M."/>
            <person name="Crusemann M."/>
            <person name="Hentschel U."/>
            <person name="Abe I."/>
            <person name="Matsunaga S."/>
            <person name="Kalinowski J."/>
            <person name="Takeyama H."/>
            <person name="Piel J."/>
        </authorList>
    </citation>
    <scope>NUCLEOTIDE SEQUENCE [LARGE SCALE GENOMIC DNA]</scope>
    <source>
        <strain evidence="3">TSY2</strain>
    </source>
</reference>
<evidence type="ECO:0000313" key="3">
    <source>
        <dbReference type="Proteomes" id="UP000019140"/>
    </source>
</evidence>
<dbReference type="Proteomes" id="UP000019140">
    <property type="component" value="Unassembled WGS sequence"/>
</dbReference>
<keyword evidence="3" id="KW-1185">Reference proteome</keyword>
<evidence type="ECO:0000313" key="2">
    <source>
        <dbReference type="EMBL" id="ETW94573.1"/>
    </source>
</evidence>
<dbReference type="AlphaFoldDB" id="W4L900"/>
<sequence length="74" mass="8148">MEVGFGLPTRGPLSTPEHPVMLAQRGEEMEFNIISVSDHVVIPRTIDSRYPYSETGEFAGQGHSHRVVETGPRG</sequence>
<feature type="region of interest" description="Disordered" evidence="1">
    <location>
        <begin position="55"/>
        <end position="74"/>
    </location>
</feature>